<dbReference type="EMBL" id="JBHUFV010000061">
    <property type="protein sequence ID" value="MFD1937897.1"/>
    <property type="molecule type" value="Genomic_DNA"/>
</dbReference>
<evidence type="ECO:0000256" key="1">
    <source>
        <dbReference type="SAM" id="Phobius"/>
    </source>
</evidence>
<protein>
    <submittedName>
        <fullName evidence="2">Uncharacterized protein</fullName>
    </submittedName>
</protein>
<sequence length="96" mass="10389">MNARRVVVPRRPAAVQRAPVPLGLDGPDSDAEVRALMGRQARHALVTVAAVAAVLVALPLLTAEGDWLLVTLAVQPLWVVLAVFQLRRAERAEREP</sequence>
<keyword evidence="3" id="KW-1185">Reference proteome</keyword>
<keyword evidence="1" id="KW-1133">Transmembrane helix</keyword>
<feature type="transmembrane region" description="Helical" evidence="1">
    <location>
        <begin position="44"/>
        <end position="61"/>
    </location>
</feature>
<evidence type="ECO:0000313" key="2">
    <source>
        <dbReference type="EMBL" id="MFD1937897.1"/>
    </source>
</evidence>
<accession>A0ABW4T951</accession>
<organism evidence="2 3">
    <name type="scientific">Nonomuraea mangrovi</name>
    <dbReference type="NCBI Taxonomy" id="2316207"/>
    <lineage>
        <taxon>Bacteria</taxon>
        <taxon>Bacillati</taxon>
        <taxon>Actinomycetota</taxon>
        <taxon>Actinomycetes</taxon>
        <taxon>Streptosporangiales</taxon>
        <taxon>Streptosporangiaceae</taxon>
        <taxon>Nonomuraea</taxon>
    </lineage>
</organism>
<gene>
    <name evidence="2" type="ORF">ACFSKW_41140</name>
</gene>
<proteinExistence type="predicted"/>
<reference evidence="3" key="1">
    <citation type="journal article" date="2019" name="Int. J. Syst. Evol. Microbiol.">
        <title>The Global Catalogue of Microorganisms (GCM) 10K type strain sequencing project: providing services to taxonomists for standard genome sequencing and annotation.</title>
        <authorList>
            <consortium name="The Broad Institute Genomics Platform"/>
            <consortium name="The Broad Institute Genome Sequencing Center for Infectious Disease"/>
            <person name="Wu L."/>
            <person name="Ma J."/>
        </authorList>
    </citation>
    <scope>NUCLEOTIDE SEQUENCE [LARGE SCALE GENOMIC DNA]</scope>
    <source>
        <strain evidence="3">ICMP 6774ER</strain>
    </source>
</reference>
<dbReference type="Proteomes" id="UP001597368">
    <property type="component" value="Unassembled WGS sequence"/>
</dbReference>
<evidence type="ECO:0000313" key="3">
    <source>
        <dbReference type="Proteomes" id="UP001597368"/>
    </source>
</evidence>
<comment type="caution">
    <text evidence="2">The sequence shown here is derived from an EMBL/GenBank/DDBJ whole genome shotgun (WGS) entry which is preliminary data.</text>
</comment>
<name>A0ABW4T951_9ACTN</name>
<dbReference type="RefSeq" id="WP_379579476.1">
    <property type="nucleotide sequence ID" value="NZ_JBHUFV010000061.1"/>
</dbReference>
<keyword evidence="1" id="KW-0812">Transmembrane</keyword>
<keyword evidence="1" id="KW-0472">Membrane</keyword>
<feature type="transmembrane region" description="Helical" evidence="1">
    <location>
        <begin position="67"/>
        <end position="86"/>
    </location>
</feature>